<feature type="domain" description="ABM" evidence="2">
    <location>
        <begin position="47"/>
        <end position="134"/>
    </location>
</feature>
<dbReference type="Pfam" id="PF03992">
    <property type="entry name" value="ABM"/>
    <property type="match status" value="1"/>
</dbReference>
<dbReference type="InterPro" id="IPR007138">
    <property type="entry name" value="ABM_dom"/>
</dbReference>
<dbReference type="SUPFAM" id="SSF54909">
    <property type="entry name" value="Dimeric alpha+beta barrel"/>
    <property type="match status" value="1"/>
</dbReference>
<dbReference type="RefSeq" id="WP_259628398.1">
    <property type="nucleotide sequence ID" value="NZ_JANYMP010000027.1"/>
</dbReference>
<proteinExistence type="predicted"/>
<evidence type="ECO:0000313" key="3">
    <source>
        <dbReference type="EMBL" id="MCS7482933.1"/>
    </source>
</evidence>
<sequence>MNARKTLATGALLALAILTATGCGAADAGEQAAPSTTPAQDKNPDTVTVLIEIHAKPGQEQEARDGLLHAINTSEKPGFLGSHEYEAPEDPGAFYAVQEWENMEAFRQHMADAAAGNLAEATSMLREPPKTAVLRTIK</sequence>
<evidence type="ECO:0000313" key="4">
    <source>
        <dbReference type="Proteomes" id="UP001141259"/>
    </source>
</evidence>
<gene>
    <name evidence="3" type="ORF">NZH93_39310</name>
</gene>
<keyword evidence="1" id="KW-0732">Signal</keyword>
<feature type="signal peptide" evidence="1">
    <location>
        <begin position="1"/>
        <end position="25"/>
    </location>
</feature>
<protein>
    <submittedName>
        <fullName evidence="3">Antibiotic biosynthesis monooxygenase</fullName>
    </submittedName>
</protein>
<evidence type="ECO:0000256" key="1">
    <source>
        <dbReference type="SAM" id="SignalP"/>
    </source>
</evidence>
<keyword evidence="4" id="KW-1185">Reference proteome</keyword>
<keyword evidence="3" id="KW-0503">Monooxygenase</keyword>
<comment type="caution">
    <text evidence="3">The sequence shown here is derived from an EMBL/GenBank/DDBJ whole genome shotgun (WGS) entry which is preliminary data.</text>
</comment>
<dbReference type="PROSITE" id="PS51257">
    <property type="entry name" value="PROKAR_LIPOPROTEIN"/>
    <property type="match status" value="1"/>
</dbReference>
<dbReference type="EMBL" id="JANYMP010000027">
    <property type="protein sequence ID" value="MCS7482933.1"/>
    <property type="molecule type" value="Genomic_DNA"/>
</dbReference>
<dbReference type="InterPro" id="IPR011008">
    <property type="entry name" value="Dimeric_a/b-barrel"/>
</dbReference>
<dbReference type="Proteomes" id="UP001141259">
    <property type="component" value="Unassembled WGS sequence"/>
</dbReference>
<name>A0A9X2VWE2_9PSEU</name>
<dbReference type="PROSITE" id="PS51725">
    <property type="entry name" value="ABM"/>
    <property type="match status" value="1"/>
</dbReference>
<keyword evidence="3" id="KW-0560">Oxidoreductase</keyword>
<feature type="chain" id="PRO_5040994119" evidence="1">
    <location>
        <begin position="26"/>
        <end position="138"/>
    </location>
</feature>
<dbReference type="GO" id="GO:0004497">
    <property type="term" value="F:monooxygenase activity"/>
    <property type="evidence" value="ECO:0007669"/>
    <property type="project" value="UniProtKB-KW"/>
</dbReference>
<evidence type="ECO:0000259" key="2">
    <source>
        <dbReference type="PROSITE" id="PS51725"/>
    </source>
</evidence>
<accession>A0A9X2VWE2</accession>
<dbReference type="Gene3D" id="3.30.70.100">
    <property type="match status" value="1"/>
</dbReference>
<organism evidence="3 4">
    <name type="scientific">Umezawaea endophytica</name>
    <dbReference type="NCBI Taxonomy" id="1654476"/>
    <lineage>
        <taxon>Bacteria</taxon>
        <taxon>Bacillati</taxon>
        <taxon>Actinomycetota</taxon>
        <taxon>Actinomycetes</taxon>
        <taxon>Pseudonocardiales</taxon>
        <taxon>Pseudonocardiaceae</taxon>
        <taxon>Umezawaea</taxon>
    </lineage>
</organism>
<dbReference type="AlphaFoldDB" id="A0A9X2VWE2"/>
<reference evidence="3" key="1">
    <citation type="submission" date="2022-08" db="EMBL/GenBank/DDBJ databases">
        <authorList>
            <person name="Tistechok S."/>
            <person name="Samborskyy M."/>
            <person name="Roman I."/>
        </authorList>
    </citation>
    <scope>NUCLEOTIDE SEQUENCE</scope>
    <source>
        <strain evidence="3">DSM 103496</strain>
    </source>
</reference>